<name>A0A843WC08_COLES</name>
<feature type="non-terminal residue" evidence="1">
    <location>
        <position position="1"/>
    </location>
</feature>
<proteinExistence type="predicted"/>
<dbReference type="EMBL" id="NMUH01002526">
    <property type="protein sequence ID" value="MQM00530.1"/>
    <property type="molecule type" value="Genomic_DNA"/>
</dbReference>
<evidence type="ECO:0000313" key="2">
    <source>
        <dbReference type="Proteomes" id="UP000652761"/>
    </source>
</evidence>
<keyword evidence="2" id="KW-1185">Reference proteome</keyword>
<protein>
    <submittedName>
        <fullName evidence="1">Uncharacterized protein</fullName>
    </submittedName>
</protein>
<comment type="caution">
    <text evidence="1">The sequence shown here is derived from an EMBL/GenBank/DDBJ whole genome shotgun (WGS) entry which is preliminary data.</text>
</comment>
<dbReference type="Proteomes" id="UP000652761">
    <property type="component" value="Unassembled WGS sequence"/>
</dbReference>
<accession>A0A843WC08</accession>
<organism evidence="1 2">
    <name type="scientific">Colocasia esculenta</name>
    <name type="common">Wild taro</name>
    <name type="synonym">Arum esculentum</name>
    <dbReference type="NCBI Taxonomy" id="4460"/>
    <lineage>
        <taxon>Eukaryota</taxon>
        <taxon>Viridiplantae</taxon>
        <taxon>Streptophyta</taxon>
        <taxon>Embryophyta</taxon>
        <taxon>Tracheophyta</taxon>
        <taxon>Spermatophyta</taxon>
        <taxon>Magnoliopsida</taxon>
        <taxon>Liliopsida</taxon>
        <taxon>Araceae</taxon>
        <taxon>Aroideae</taxon>
        <taxon>Colocasieae</taxon>
        <taxon>Colocasia</taxon>
    </lineage>
</organism>
<dbReference type="AlphaFoldDB" id="A0A843WC08"/>
<sequence>VESKLPIFIPQNNGCLKGKEETSTPALSINAQMTALVDALKATEESRKVENEDFRKKLESIMTQVEGFAKSIISLRQEKEKPADVPPSNPPCEVVEKENYEEEMQEIFIKDRRDFPGCELLVEEDRQLITKFLSMEINYESIFVNKWNGEVTRYNIHELLLGKNIGDDESMTFNYKYNVNEVLHKRKPL</sequence>
<evidence type="ECO:0000313" key="1">
    <source>
        <dbReference type="EMBL" id="MQM00530.1"/>
    </source>
</evidence>
<gene>
    <name evidence="1" type="ORF">Taro_033268</name>
</gene>
<reference evidence="1" key="1">
    <citation type="submission" date="2017-07" db="EMBL/GenBank/DDBJ databases">
        <title>Taro Niue Genome Assembly and Annotation.</title>
        <authorList>
            <person name="Atibalentja N."/>
            <person name="Keating K."/>
            <person name="Fields C.J."/>
        </authorList>
    </citation>
    <scope>NUCLEOTIDE SEQUENCE</scope>
    <source>
        <strain evidence="1">Niue_2</strain>
        <tissue evidence="1">Leaf</tissue>
    </source>
</reference>